<evidence type="ECO:0000313" key="2">
    <source>
        <dbReference type="Proteomes" id="UP000682811"/>
    </source>
</evidence>
<protein>
    <recommendedName>
        <fullName evidence="3">Pyridoxamine 5'-phosphate oxidase family protein</fullName>
    </recommendedName>
</protein>
<keyword evidence="2" id="KW-1185">Reference proteome</keyword>
<dbReference type="InterPro" id="IPR012349">
    <property type="entry name" value="Split_barrel_FMN-bd"/>
</dbReference>
<dbReference type="EMBL" id="BORT01000008">
    <property type="protein sequence ID" value="GIO47519.1"/>
    <property type="molecule type" value="Genomic_DNA"/>
</dbReference>
<dbReference type="SUPFAM" id="SSF50475">
    <property type="entry name" value="FMN-binding split barrel"/>
    <property type="match status" value="1"/>
</dbReference>
<gene>
    <name evidence="1" type="primary">yclD</name>
    <name evidence="1" type="ORF">J34TS1_22840</name>
</gene>
<dbReference type="Proteomes" id="UP000682811">
    <property type="component" value="Unassembled WGS sequence"/>
</dbReference>
<name>A0A919YBS1_9BACL</name>
<dbReference type="RefSeq" id="WP_212978366.1">
    <property type="nucleotide sequence ID" value="NZ_AP025343.1"/>
</dbReference>
<evidence type="ECO:0000313" key="1">
    <source>
        <dbReference type="EMBL" id="GIO47519.1"/>
    </source>
</evidence>
<reference evidence="1 2" key="1">
    <citation type="submission" date="2021-03" db="EMBL/GenBank/DDBJ databases">
        <title>Antimicrobial resistance genes in bacteria isolated from Japanese honey, and their potential for conferring macrolide and lincosamide resistance in the American foulbrood pathogen Paenibacillus larvae.</title>
        <authorList>
            <person name="Okamoto M."/>
            <person name="Kumagai M."/>
            <person name="Kanamori H."/>
            <person name="Takamatsu D."/>
        </authorList>
    </citation>
    <scope>NUCLEOTIDE SEQUENCE [LARGE SCALE GENOMIC DNA]</scope>
    <source>
        <strain evidence="1 2">J34TS1</strain>
    </source>
</reference>
<accession>A0A919YBS1</accession>
<sequence length="156" mass="17689">MRQTLRSELSGELYELLNGRDLETKQHEAMMLLTVTEEGWPHTAMISVGEVIAVDAKRLRLAIWPDTTTTNNMIRTEKATLALVYGGAAHYIKLALRRLPELSGAKYPRERFEAEIISARSDVAVYADLTTGIQIDLKDKSSVLERWRETLTELML</sequence>
<evidence type="ECO:0008006" key="3">
    <source>
        <dbReference type="Google" id="ProtNLM"/>
    </source>
</evidence>
<dbReference type="Gene3D" id="2.30.110.10">
    <property type="entry name" value="Electron Transport, Fmn-binding Protein, Chain A"/>
    <property type="match status" value="1"/>
</dbReference>
<comment type="caution">
    <text evidence="1">The sequence shown here is derived from an EMBL/GenBank/DDBJ whole genome shotgun (WGS) entry which is preliminary data.</text>
</comment>
<organism evidence="1 2">
    <name type="scientific">Paenibacillus azoreducens</name>
    <dbReference type="NCBI Taxonomy" id="116718"/>
    <lineage>
        <taxon>Bacteria</taxon>
        <taxon>Bacillati</taxon>
        <taxon>Bacillota</taxon>
        <taxon>Bacilli</taxon>
        <taxon>Bacillales</taxon>
        <taxon>Paenibacillaceae</taxon>
        <taxon>Paenibacillus</taxon>
    </lineage>
</organism>
<dbReference type="AlphaFoldDB" id="A0A919YBS1"/>
<proteinExistence type="predicted"/>